<evidence type="ECO:0000313" key="1">
    <source>
        <dbReference type="EMBL" id="KAJ1143390.1"/>
    </source>
</evidence>
<dbReference type="Proteomes" id="UP001066276">
    <property type="component" value="Chromosome 6"/>
</dbReference>
<accession>A0AAV7QY98</accession>
<proteinExistence type="predicted"/>
<comment type="caution">
    <text evidence="1">The sequence shown here is derived from an EMBL/GenBank/DDBJ whole genome shotgun (WGS) entry which is preliminary data.</text>
</comment>
<dbReference type="EMBL" id="JANPWB010000010">
    <property type="protein sequence ID" value="KAJ1143390.1"/>
    <property type="molecule type" value="Genomic_DNA"/>
</dbReference>
<sequence>MRHDHECGKLPRLLPSPCLAVLPRVKKTARNAQRLRGIRCRRGGNCDHECGELEPQTFQLQEPQRPREWRWWRGVEGCNVQGPAPPFCKRIHLLVAVK</sequence>
<protein>
    <submittedName>
        <fullName evidence="1">Uncharacterized protein</fullName>
    </submittedName>
</protein>
<reference evidence="1" key="1">
    <citation type="journal article" date="2022" name="bioRxiv">
        <title>Sequencing and chromosome-scale assembly of the giantPleurodeles waltlgenome.</title>
        <authorList>
            <person name="Brown T."/>
            <person name="Elewa A."/>
            <person name="Iarovenko S."/>
            <person name="Subramanian E."/>
            <person name="Araus A.J."/>
            <person name="Petzold A."/>
            <person name="Susuki M."/>
            <person name="Suzuki K.-i.T."/>
            <person name="Hayashi T."/>
            <person name="Toyoda A."/>
            <person name="Oliveira C."/>
            <person name="Osipova E."/>
            <person name="Leigh N.D."/>
            <person name="Simon A."/>
            <person name="Yun M.H."/>
        </authorList>
    </citation>
    <scope>NUCLEOTIDE SEQUENCE</scope>
    <source>
        <strain evidence="1">20211129_DDA</strain>
        <tissue evidence="1">Liver</tissue>
    </source>
</reference>
<name>A0AAV7QY98_PLEWA</name>
<gene>
    <name evidence="1" type="ORF">NDU88_009699</name>
</gene>
<dbReference type="AlphaFoldDB" id="A0AAV7QY98"/>
<keyword evidence="2" id="KW-1185">Reference proteome</keyword>
<organism evidence="1 2">
    <name type="scientific">Pleurodeles waltl</name>
    <name type="common">Iberian ribbed newt</name>
    <dbReference type="NCBI Taxonomy" id="8319"/>
    <lineage>
        <taxon>Eukaryota</taxon>
        <taxon>Metazoa</taxon>
        <taxon>Chordata</taxon>
        <taxon>Craniata</taxon>
        <taxon>Vertebrata</taxon>
        <taxon>Euteleostomi</taxon>
        <taxon>Amphibia</taxon>
        <taxon>Batrachia</taxon>
        <taxon>Caudata</taxon>
        <taxon>Salamandroidea</taxon>
        <taxon>Salamandridae</taxon>
        <taxon>Pleurodelinae</taxon>
        <taxon>Pleurodeles</taxon>
    </lineage>
</organism>
<evidence type="ECO:0000313" key="2">
    <source>
        <dbReference type="Proteomes" id="UP001066276"/>
    </source>
</evidence>